<protein>
    <recommendedName>
        <fullName evidence="4">Response regulatory domain-containing protein</fullName>
    </recommendedName>
</protein>
<dbReference type="PANTHER" id="PTHR44591:SF3">
    <property type="entry name" value="RESPONSE REGULATORY DOMAIN-CONTAINING PROTEIN"/>
    <property type="match status" value="1"/>
</dbReference>
<evidence type="ECO:0000313" key="6">
    <source>
        <dbReference type="Proteomes" id="UP000655208"/>
    </source>
</evidence>
<dbReference type="InterPro" id="IPR050595">
    <property type="entry name" value="Bact_response_regulator"/>
</dbReference>
<proteinExistence type="predicted"/>
<evidence type="ECO:0000256" key="3">
    <source>
        <dbReference type="SAM" id="MobiDB-lite"/>
    </source>
</evidence>
<dbReference type="InterPro" id="IPR011006">
    <property type="entry name" value="CheY-like_superfamily"/>
</dbReference>
<dbReference type="PROSITE" id="PS50110">
    <property type="entry name" value="RESPONSE_REGULATORY"/>
    <property type="match status" value="1"/>
</dbReference>
<dbReference type="SUPFAM" id="SSF52172">
    <property type="entry name" value="CheY-like"/>
    <property type="match status" value="1"/>
</dbReference>
<dbReference type="SMART" id="SM00448">
    <property type="entry name" value="REC"/>
    <property type="match status" value="1"/>
</dbReference>
<dbReference type="Pfam" id="PF00072">
    <property type="entry name" value="Response_reg"/>
    <property type="match status" value="1"/>
</dbReference>
<dbReference type="Proteomes" id="UP000655208">
    <property type="component" value="Unassembled WGS sequence"/>
</dbReference>
<keyword evidence="6" id="KW-1185">Reference proteome</keyword>
<dbReference type="InterPro" id="IPR001789">
    <property type="entry name" value="Sig_transdc_resp-reg_receiver"/>
</dbReference>
<reference evidence="5" key="1">
    <citation type="journal article" date="2014" name="Int. J. Syst. Evol. Microbiol.">
        <title>Complete genome sequence of Corynebacterium casei LMG S-19264T (=DSM 44701T), isolated from a smear-ripened cheese.</title>
        <authorList>
            <consortium name="US DOE Joint Genome Institute (JGI-PGF)"/>
            <person name="Walter F."/>
            <person name="Albersmeier A."/>
            <person name="Kalinowski J."/>
            <person name="Ruckert C."/>
        </authorList>
    </citation>
    <scope>NUCLEOTIDE SEQUENCE</scope>
    <source>
        <strain evidence="5">CGMCC 4.7308</strain>
    </source>
</reference>
<dbReference type="Gene3D" id="3.40.50.2300">
    <property type="match status" value="1"/>
</dbReference>
<name>A0A917TC85_9ACTN</name>
<feature type="region of interest" description="Disordered" evidence="3">
    <location>
        <begin position="1"/>
        <end position="23"/>
    </location>
</feature>
<feature type="domain" description="Response regulatory" evidence="4">
    <location>
        <begin position="30"/>
        <end position="151"/>
    </location>
</feature>
<feature type="modified residue" description="4-aspartylphosphate" evidence="2">
    <location>
        <position position="80"/>
    </location>
</feature>
<reference evidence="5" key="2">
    <citation type="submission" date="2020-09" db="EMBL/GenBank/DDBJ databases">
        <authorList>
            <person name="Sun Q."/>
            <person name="Zhou Y."/>
        </authorList>
    </citation>
    <scope>NUCLEOTIDE SEQUENCE</scope>
    <source>
        <strain evidence="5">CGMCC 4.7308</strain>
    </source>
</reference>
<organism evidence="5 6">
    <name type="scientific">Nakamurella endophytica</name>
    <dbReference type="NCBI Taxonomy" id="1748367"/>
    <lineage>
        <taxon>Bacteria</taxon>
        <taxon>Bacillati</taxon>
        <taxon>Actinomycetota</taxon>
        <taxon>Actinomycetes</taxon>
        <taxon>Nakamurellales</taxon>
        <taxon>Nakamurellaceae</taxon>
        <taxon>Nakamurella</taxon>
    </lineage>
</organism>
<dbReference type="CDD" id="cd17574">
    <property type="entry name" value="REC_OmpR"/>
    <property type="match status" value="1"/>
</dbReference>
<dbReference type="PANTHER" id="PTHR44591">
    <property type="entry name" value="STRESS RESPONSE REGULATOR PROTEIN 1"/>
    <property type="match status" value="1"/>
</dbReference>
<dbReference type="GO" id="GO:0000160">
    <property type="term" value="P:phosphorelay signal transduction system"/>
    <property type="evidence" value="ECO:0007669"/>
    <property type="project" value="InterPro"/>
</dbReference>
<comment type="caution">
    <text evidence="5">The sequence shown here is derived from an EMBL/GenBank/DDBJ whole genome shotgun (WGS) entry which is preliminary data.</text>
</comment>
<gene>
    <name evidence="5" type="ORF">GCM10011594_41400</name>
</gene>
<dbReference type="EMBL" id="BMNA01000017">
    <property type="protein sequence ID" value="GGM17039.1"/>
    <property type="molecule type" value="Genomic_DNA"/>
</dbReference>
<sequence>MTAQDTGTAGTNTATGTGPGTGATDGSVWTAVIADDDPAIAYLMEVAVRKAGGTVLAVTHDGTSALERIRAERPDLALLDVSMPGMTGLQICRAVCGTGGAPADPHRPDILLLSASVQPEAVQVGLDAGAHSYIAKPFSPRALAQRLAEVAGARRSAP</sequence>
<evidence type="ECO:0000256" key="1">
    <source>
        <dbReference type="ARBA" id="ARBA00022553"/>
    </source>
</evidence>
<dbReference type="RefSeq" id="WP_229674708.1">
    <property type="nucleotide sequence ID" value="NZ_BMNA01000017.1"/>
</dbReference>
<evidence type="ECO:0000256" key="2">
    <source>
        <dbReference type="PROSITE-ProRule" id="PRU00169"/>
    </source>
</evidence>
<feature type="compositionally biased region" description="Low complexity" evidence="3">
    <location>
        <begin position="1"/>
        <end position="16"/>
    </location>
</feature>
<keyword evidence="1 2" id="KW-0597">Phosphoprotein</keyword>
<accession>A0A917TC85</accession>
<evidence type="ECO:0000313" key="5">
    <source>
        <dbReference type="EMBL" id="GGM17039.1"/>
    </source>
</evidence>
<dbReference type="AlphaFoldDB" id="A0A917TC85"/>
<evidence type="ECO:0000259" key="4">
    <source>
        <dbReference type="PROSITE" id="PS50110"/>
    </source>
</evidence>